<comment type="catalytic activity">
    <reaction evidence="4">
        <text>1-(5-phospho-beta-D-ribosyl)-5'-AMP + H2O = 1-(5-phospho-beta-D-ribosyl)-5-[(5-phospho-beta-D-ribosylamino)methylideneamino]imidazole-4-carboxamide</text>
        <dbReference type="Rhea" id="RHEA:20049"/>
        <dbReference type="ChEBI" id="CHEBI:15377"/>
        <dbReference type="ChEBI" id="CHEBI:58435"/>
        <dbReference type="ChEBI" id="CHEBI:59457"/>
        <dbReference type="EC" id="3.5.4.19"/>
    </reaction>
</comment>
<evidence type="ECO:0000256" key="4">
    <source>
        <dbReference type="HAMAP-Rule" id="MF_01021"/>
    </source>
</evidence>
<keyword evidence="4" id="KW-0862">Zinc</keyword>
<evidence type="ECO:0000256" key="3">
    <source>
        <dbReference type="ARBA" id="ARBA00023102"/>
    </source>
</evidence>
<evidence type="ECO:0000256" key="5">
    <source>
        <dbReference type="SAM" id="MobiDB-lite"/>
    </source>
</evidence>
<feature type="binding site" evidence="4">
    <location>
        <position position="95"/>
    </location>
    <ligand>
        <name>Zn(2+)</name>
        <dbReference type="ChEBI" id="CHEBI:29105"/>
        <note>ligand shared between dimeric partners</note>
    </ligand>
</feature>
<comment type="function">
    <text evidence="4">Catalyzes the hydrolysis of the adenine ring of phosphoribosyl-AMP.</text>
</comment>
<dbReference type="Pfam" id="PF01502">
    <property type="entry name" value="PRA-CH"/>
    <property type="match status" value="1"/>
</dbReference>
<feature type="region of interest" description="Disordered" evidence="5">
    <location>
        <begin position="1"/>
        <end position="22"/>
    </location>
</feature>
<dbReference type="EC" id="3.5.4.19" evidence="4"/>
<comment type="subunit">
    <text evidence="4">Homodimer.</text>
</comment>
<feature type="binding site" evidence="4">
    <location>
        <position position="118"/>
    </location>
    <ligand>
        <name>Zn(2+)</name>
        <dbReference type="ChEBI" id="CHEBI:29105"/>
        <note>ligand shared between dimeric partners</note>
    </ligand>
</feature>
<dbReference type="Proteomes" id="UP000699975">
    <property type="component" value="Unassembled WGS sequence"/>
</dbReference>
<feature type="compositionally biased region" description="Polar residues" evidence="5">
    <location>
        <begin position="1"/>
        <end position="11"/>
    </location>
</feature>
<organism evidence="7 8">
    <name type="scientific">Erythrobacter ani</name>
    <dbReference type="NCBI Taxonomy" id="2827235"/>
    <lineage>
        <taxon>Bacteria</taxon>
        <taxon>Pseudomonadati</taxon>
        <taxon>Pseudomonadota</taxon>
        <taxon>Alphaproteobacteria</taxon>
        <taxon>Sphingomonadales</taxon>
        <taxon>Erythrobacteraceae</taxon>
        <taxon>Erythrobacter/Porphyrobacter group</taxon>
        <taxon>Erythrobacter</taxon>
    </lineage>
</organism>
<evidence type="ECO:0000313" key="8">
    <source>
        <dbReference type="Proteomes" id="UP000699975"/>
    </source>
</evidence>
<feature type="binding site" evidence="4">
    <location>
        <position position="98"/>
    </location>
    <ligand>
        <name>Mg(2+)</name>
        <dbReference type="ChEBI" id="CHEBI:18420"/>
    </ligand>
</feature>
<accession>A0ABS6SQ03</accession>
<protein>
    <recommendedName>
        <fullName evidence="4">Phosphoribosyl-AMP cyclohydrolase</fullName>
        <shortName evidence="4">PRA-CH</shortName>
        <ecNumber evidence="4">3.5.4.19</ecNumber>
    </recommendedName>
</protein>
<evidence type="ECO:0000256" key="1">
    <source>
        <dbReference type="ARBA" id="ARBA00022605"/>
    </source>
</evidence>
<dbReference type="HAMAP" id="MF_01021">
    <property type="entry name" value="HisI"/>
    <property type="match status" value="1"/>
</dbReference>
<reference evidence="7 8" key="1">
    <citation type="submission" date="2021-04" db="EMBL/GenBank/DDBJ databases">
        <authorList>
            <person name="Pira H."/>
            <person name="Risdian C."/>
            <person name="Wink J."/>
        </authorList>
    </citation>
    <scope>NUCLEOTIDE SEQUENCE [LARGE SCALE GENOMIC DNA]</scope>
    <source>
        <strain evidence="7 8">WH131</strain>
    </source>
</reference>
<feature type="domain" description="Phosphoribosyl-AMP cyclohydrolase" evidence="6">
    <location>
        <begin position="48"/>
        <end position="120"/>
    </location>
</feature>
<dbReference type="InterPro" id="IPR026660">
    <property type="entry name" value="PRA-CH"/>
</dbReference>
<dbReference type="NCBIfam" id="NF000768">
    <property type="entry name" value="PRK00051.1"/>
    <property type="match status" value="1"/>
</dbReference>
<feature type="binding site" evidence="4">
    <location>
        <position position="94"/>
    </location>
    <ligand>
        <name>Mg(2+)</name>
        <dbReference type="ChEBI" id="CHEBI:18420"/>
    </ligand>
</feature>
<evidence type="ECO:0000259" key="6">
    <source>
        <dbReference type="Pfam" id="PF01502"/>
    </source>
</evidence>
<keyword evidence="4" id="KW-0963">Cytoplasm</keyword>
<dbReference type="PANTHER" id="PTHR42945:SF1">
    <property type="entry name" value="HISTIDINE BIOSYNTHESIS BIFUNCTIONAL PROTEIN HIS7"/>
    <property type="match status" value="1"/>
</dbReference>
<keyword evidence="1 4" id="KW-0028">Amino-acid biosynthesis</keyword>
<comment type="pathway">
    <text evidence="4">Amino-acid biosynthesis; L-histidine biosynthesis; L-histidine from 5-phospho-alpha-D-ribose 1-diphosphate: step 3/9.</text>
</comment>
<keyword evidence="2 4" id="KW-0378">Hydrolase</keyword>
<gene>
    <name evidence="4 7" type="primary">hisI</name>
    <name evidence="7" type="ORF">KCG45_13035</name>
</gene>
<feature type="binding site" evidence="4">
    <location>
        <position position="111"/>
    </location>
    <ligand>
        <name>Zn(2+)</name>
        <dbReference type="ChEBI" id="CHEBI:29105"/>
        <note>ligand shared between dimeric partners</note>
    </ligand>
</feature>
<keyword evidence="3 4" id="KW-0368">Histidine biosynthesis</keyword>
<dbReference type="InterPro" id="IPR002496">
    <property type="entry name" value="PRib_AMP_CycHydrolase_dom"/>
</dbReference>
<comment type="similarity">
    <text evidence="4">Belongs to the PRA-CH family.</text>
</comment>
<keyword evidence="8" id="KW-1185">Reference proteome</keyword>
<evidence type="ECO:0000313" key="7">
    <source>
        <dbReference type="EMBL" id="MBV7267110.1"/>
    </source>
</evidence>
<dbReference type="EMBL" id="JAGSPB010000003">
    <property type="protein sequence ID" value="MBV7267110.1"/>
    <property type="molecule type" value="Genomic_DNA"/>
</dbReference>
<name>A0ABS6SQ03_9SPHN</name>
<comment type="subcellular location">
    <subcellularLocation>
        <location evidence="4">Cytoplasm</location>
    </subcellularLocation>
</comment>
<comment type="cofactor">
    <cofactor evidence="4">
        <name>Zn(2+)</name>
        <dbReference type="ChEBI" id="CHEBI:29105"/>
    </cofactor>
    <text evidence="4">Binds 1 zinc ion per subunit.</text>
</comment>
<sequence>MRSRQPVNDNSVSREERESGSRFVPKFDSNGLLTAVVVDVDSKDVLVVAFMNAEALARTRESGNVHFWSRSRGRLWLKGETSGNFLKVEKMLVDCDQDALVIHASPDGPTCHTGARSCFYRRLDPDADDASALFSASR</sequence>
<keyword evidence="4" id="KW-0460">Magnesium</keyword>
<keyword evidence="4" id="KW-0479">Metal-binding</keyword>
<dbReference type="PANTHER" id="PTHR42945">
    <property type="entry name" value="HISTIDINE BIOSYNTHESIS BIFUNCTIONAL PROTEIN"/>
    <property type="match status" value="1"/>
</dbReference>
<comment type="cofactor">
    <cofactor evidence="4">
        <name>Mg(2+)</name>
        <dbReference type="ChEBI" id="CHEBI:18420"/>
    </cofactor>
    <text evidence="4">Binds 1 Mg(2+) ion per subunit.</text>
</comment>
<comment type="caution">
    <text evidence="7">The sequence shown here is derived from an EMBL/GenBank/DDBJ whole genome shotgun (WGS) entry which is preliminary data.</text>
</comment>
<proteinExistence type="inferred from homology"/>
<feature type="binding site" evidence="4">
    <location>
        <position position="96"/>
    </location>
    <ligand>
        <name>Mg(2+)</name>
        <dbReference type="ChEBI" id="CHEBI:18420"/>
    </ligand>
</feature>
<dbReference type="GO" id="GO:0004635">
    <property type="term" value="F:phosphoribosyl-AMP cyclohydrolase activity"/>
    <property type="evidence" value="ECO:0007669"/>
    <property type="project" value="UniProtKB-EC"/>
</dbReference>
<evidence type="ECO:0000256" key="2">
    <source>
        <dbReference type="ARBA" id="ARBA00022801"/>
    </source>
</evidence>